<sequence length="869" mass="93255">MADDEPRFTSVAERIAALKLQNAGGSIPLQQPQEPQKTSNGVNGRPRPPPPPPPKPSVPARPNRAQTSSVPPANDGGPSPNRPVGNVPEAGRPRVSATNGTNSVPSRPSSPARTLTQTSLAPALPARTPSGPSPALPPRRPSEAPSQPEYALSRRGSADSTSSVATARSSVSAIANATSYTSIGGERYQIRAPDFDPSSLPALPPKRSREEKEAAEQKYNSARPMRRTASTPRAAQVQEGTTPPPMPVRQNIAQPPLPIRTGSVSNEATAPAEVPRPARAQPPLPPIKVARPPLPTRTATQARADVVPVSGRPQLAAPPKPRVSALSLGFGNKETNAAVPVPVVKLETAAAIGMPPPIPASSKPDLAALQASKPRSNGVASGPAPTPVTGALEITSYAQFSHIISSHRIVVSDFWAPWCGPCRNFAPDYERLAKEHCRPSQIAFIKINTDDNKDIAQAYKIECWPTLIMFQDGREVDKSLGANEYWLTNLVENLARKARINLSAPVAASAAPLPAPANSCLHCRDFSGPDNHAARFPRQSIPSHDVGWLATQLTSPFPSHTDKARAIFTWLHHNVAYNTQAFFSNNVKGSTPQSTLQTGLAVCEGYAGLFAALAVKAGMESVVVTGASKGFGYEPLRPGQPVPPYKSDHAWNVVKIDGGEWKLVDSCWGAGNVDGGTQSYTKHFKPDWFAMSNNEFGLSHYPESSYQQYRTDGRALSWEEFSMANKDGTGALVYNKATEEGLAKTSLCPVDGKINLSQQGPTVRFSFQKICPHWDPIKNGPGSPYLFVLLLDAQKDDREKNCPPFNTNGEVWWCDVPTHHLGRSGQKVMLIGLTEFGGRDGRGLTIQEFQRKKGRSGWASAGIAQWEIA</sequence>
<feature type="compositionally biased region" description="Basic and acidic residues" evidence="1">
    <location>
        <begin position="207"/>
        <end position="216"/>
    </location>
</feature>
<keyword evidence="4" id="KW-1185">Reference proteome</keyword>
<dbReference type="InterPro" id="IPR052557">
    <property type="entry name" value="CAP/Cytokinesis_protein"/>
</dbReference>
<dbReference type="Gene3D" id="3.10.620.30">
    <property type="match status" value="1"/>
</dbReference>
<dbReference type="CDD" id="cd02947">
    <property type="entry name" value="TRX_family"/>
    <property type="match status" value="1"/>
</dbReference>
<dbReference type="Proteomes" id="UP001056384">
    <property type="component" value="Chromosome 2"/>
</dbReference>
<dbReference type="Pfam" id="PF00085">
    <property type="entry name" value="Thioredoxin"/>
    <property type="match status" value="1"/>
</dbReference>
<dbReference type="SUPFAM" id="SSF52833">
    <property type="entry name" value="Thioredoxin-like"/>
    <property type="match status" value="1"/>
</dbReference>
<feature type="compositionally biased region" description="Polar residues" evidence="1">
    <location>
        <begin position="28"/>
        <end position="42"/>
    </location>
</feature>
<dbReference type="InterPro" id="IPR036249">
    <property type="entry name" value="Thioredoxin-like_sf"/>
</dbReference>
<gene>
    <name evidence="3" type="ORF">Slin15195_G031380</name>
</gene>
<feature type="region of interest" description="Disordered" evidence="1">
    <location>
        <begin position="22"/>
        <end position="293"/>
    </location>
</feature>
<feature type="compositionally biased region" description="Polar residues" evidence="1">
    <location>
        <begin position="228"/>
        <end position="241"/>
    </location>
</feature>
<dbReference type="InterPro" id="IPR038765">
    <property type="entry name" value="Papain-like_cys_pep_sf"/>
</dbReference>
<dbReference type="InterPro" id="IPR013766">
    <property type="entry name" value="Thioredoxin_domain"/>
</dbReference>
<reference evidence="3" key="1">
    <citation type="submission" date="2022-06" db="EMBL/GenBank/DDBJ databases">
        <title>Complete genome sequences of two strains of the flax pathogen Septoria linicola.</title>
        <authorList>
            <person name="Lapalu N."/>
            <person name="Simon A."/>
            <person name="Demenou B."/>
            <person name="Paumier D."/>
            <person name="Guillot M.-P."/>
            <person name="Gout L."/>
            <person name="Valade R."/>
        </authorList>
    </citation>
    <scope>NUCLEOTIDE SEQUENCE</scope>
    <source>
        <strain evidence="3">SE15195</strain>
    </source>
</reference>
<proteinExistence type="predicted"/>
<dbReference type="PROSITE" id="PS00194">
    <property type="entry name" value="THIOREDOXIN_1"/>
    <property type="match status" value="1"/>
</dbReference>
<dbReference type="Pfam" id="PF01841">
    <property type="entry name" value="Transglut_core"/>
    <property type="match status" value="1"/>
</dbReference>
<name>A0A9Q9AI48_9PEZI</name>
<feature type="compositionally biased region" description="Polar residues" evidence="1">
    <location>
        <begin position="96"/>
        <end position="120"/>
    </location>
</feature>
<dbReference type="SUPFAM" id="SSF54001">
    <property type="entry name" value="Cysteine proteinases"/>
    <property type="match status" value="1"/>
</dbReference>
<feature type="compositionally biased region" description="Low complexity" evidence="1">
    <location>
        <begin position="158"/>
        <end position="175"/>
    </location>
</feature>
<dbReference type="InterPro" id="IPR002931">
    <property type="entry name" value="Transglutaminase-like"/>
</dbReference>
<dbReference type="Gene3D" id="3.40.30.10">
    <property type="entry name" value="Glutaredoxin"/>
    <property type="match status" value="1"/>
</dbReference>
<dbReference type="PANTHER" id="PTHR46333:SF5">
    <property type="entry name" value="TRANSGLUTAMINASE-LIKE DOMAIN-CONTAINING PROTEIN"/>
    <property type="match status" value="1"/>
</dbReference>
<accession>A0A9Q9AI48</accession>
<feature type="domain" description="Thioredoxin" evidence="2">
    <location>
        <begin position="362"/>
        <end position="496"/>
    </location>
</feature>
<dbReference type="GO" id="GO:0005737">
    <property type="term" value="C:cytoplasm"/>
    <property type="evidence" value="ECO:0007669"/>
    <property type="project" value="TreeGrafter"/>
</dbReference>
<feature type="compositionally biased region" description="Pro residues" evidence="1">
    <location>
        <begin position="46"/>
        <end position="59"/>
    </location>
</feature>
<dbReference type="InterPro" id="IPR017937">
    <property type="entry name" value="Thioredoxin_CS"/>
</dbReference>
<evidence type="ECO:0000313" key="4">
    <source>
        <dbReference type="Proteomes" id="UP001056384"/>
    </source>
</evidence>
<dbReference type="PROSITE" id="PS51352">
    <property type="entry name" value="THIOREDOXIN_2"/>
    <property type="match status" value="1"/>
</dbReference>
<evidence type="ECO:0000256" key="1">
    <source>
        <dbReference type="SAM" id="MobiDB-lite"/>
    </source>
</evidence>
<dbReference type="SMART" id="SM00460">
    <property type="entry name" value="TGc"/>
    <property type="match status" value="1"/>
</dbReference>
<dbReference type="EMBL" id="CP099419">
    <property type="protein sequence ID" value="USW49819.1"/>
    <property type="molecule type" value="Genomic_DNA"/>
</dbReference>
<evidence type="ECO:0000259" key="2">
    <source>
        <dbReference type="PROSITE" id="PS51352"/>
    </source>
</evidence>
<feature type="region of interest" description="Disordered" evidence="1">
    <location>
        <begin position="357"/>
        <end position="384"/>
    </location>
</feature>
<organism evidence="3 4">
    <name type="scientific">Septoria linicola</name>
    <dbReference type="NCBI Taxonomy" id="215465"/>
    <lineage>
        <taxon>Eukaryota</taxon>
        <taxon>Fungi</taxon>
        <taxon>Dikarya</taxon>
        <taxon>Ascomycota</taxon>
        <taxon>Pezizomycotina</taxon>
        <taxon>Dothideomycetes</taxon>
        <taxon>Dothideomycetidae</taxon>
        <taxon>Mycosphaerellales</taxon>
        <taxon>Mycosphaerellaceae</taxon>
        <taxon>Septoria</taxon>
    </lineage>
</organism>
<protein>
    <submittedName>
        <fullName evidence="3">Transglutaminase, Thioredoxin domain, Thioredoxin-like superfamily</fullName>
    </submittedName>
</protein>
<dbReference type="OrthoDB" id="6129702at2759"/>
<dbReference type="PANTHER" id="PTHR46333">
    <property type="entry name" value="CYTOKINESIS PROTEIN 3"/>
    <property type="match status" value="1"/>
</dbReference>
<dbReference type="AlphaFoldDB" id="A0A9Q9AI48"/>
<evidence type="ECO:0000313" key="3">
    <source>
        <dbReference type="EMBL" id="USW49819.1"/>
    </source>
</evidence>